<keyword evidence="3" id="KW-1185">Reference proteome</keyword>
<feature type="region of interest" description="Disordered" evidence="1">
    <location>
        <begin position="1"/>
        <end position="37"/>
    </location>
</feature>
<feature type="compositionally biased region" description="Acidic residues" evidence="1">
    <location>
        <begin position="12"/>
        <end position="24"/>
    </location>
</feature>
<feature type="compositionally biased region" description="Basic and acidic residues" evidence="1">
    <location>
        <begin position="25"/>
        <end position="37"/>
    </location>
</feature>
<evidence type="ECO:0000313" key="3">
    <source>
        <dbReference type="Proteomes" id="UP000053477"/>
    </source>
</evidence>
<gene>
    <name evidence="2" type="ORF">SCHPADRAFT_934636</name>
</gene>
<dbReference type="InParanoid" id="A0A0H2SE75"/>
<dbReference type="AlphaFoldDB" id="A0A0H2SE75"/>
<evidence type="ECO:0000256" key="1">
    <source>
        <dbReference type="SAM" id="MobiDB-lite"/>
    </source>
</evidence>
<accession>A0A0H2SE75</accession>
<sequence>MANARWLGAEGGVEDVDNDDDGGENSERATGECPLHDERARERLEEWVQRRTAPHPPLFQIGEGLRQTRFQSFPSPQFFPAIFSLSDAAFGNHPPAVAPVWHTLHIAAQQVGTLTGTAFCNMSQSTVASPADKKHCKQLGPCPPGQFRSYHFPAPGYLSSSCRPLVPPTAGHDMAHSPPRPRPASECI</sequence>
<dbReference type="EMBL" id="KQ085883">
    <property type="protein sequence ID" value="KLO20013.1"/>
    <property type="molecule type" value="Genomic_DNA"/>
</dbReference>
<feature type="region of interest" description="Disordered" evidence="1">
    <location>
        <begin position="169"/>
        <end position="188"/>
    </location>
</feature>
<organism evidence="2 3">
    <name type="scientific">Schizopora paradoxa</name>
    <dbReference type="NCBI Taxonomy" id="27342"/>
    <lineage>
        <taxon>Eukaryota</taxon>
        <taxon>Fungi</taxon>
        <taxon>Dikarya</taxon>
        <taxon>Basidiomycota</taxon>
        <taxon>Agaricomycotina</taxon>
        <taxon>Agaricomycetes</taxon>
        <taxon>Hymenochaetales</taxon>
        <taxon>Schizoporaceae</taxon>
        <taxon>Schizopora</taxon>
    </lineage>
</organism>
<name>A0A0H2SE75_9AGAM</name>
<reference evidence="2 3" key="1">
    <citation type="submission" date="2015-04" db="EMBL/GenBank/DDBJ databases">
        <title>Complete genome sequence of Schizopora paradoxa KUC8140, a cosmopolitan wood degrader in East Asia.</title>
        <authorList>
            <consortium name="DOE Joint Genome Institute"/>
            <person name="Min B."/>
            <person name="Park H."/>
            <person name="Jang Y."/>
            <person name="Kim J.-J."/>
            <person name="Kim K.H."/>
            <person name="Pangilinan J."/>
            <person name="Lipzen A."/>
            <person name="Riley R."/>
            <person name="Grigoriev I.V."/>
            <person name="Spatafora J.W."/>
            <person name="Choi I.-G."/>
        </authorList>
    </citation>
    <scope>NUCLEOTIDE SEQUENCE [LARGE SCALE GENOMIC DNA]</scope>
    <source>
        <strain evidence="2 3">KUC8140</strain>
    </source>
</reference>
<dbReference type="Proteomes" id="UP000053477">
    <property type="component" value="Unassembled WGS sequence"/>
</dbReference>
<proteinExistence type="predicted"/>
<protein>
    <submittedName>
        <fullName evidence="2">Uncharacterized protein</fullName>
    </submittedName>
</protein>
<evidence type="ECO:0000313" key="2">
    <source>
        <dbReference type="EMBL" id="KLO20013.1"/>
    </source>
</evidence>